<evidence type="ECO:0000313" key="3">
    <source>
        <dbReference type="Proteomes" id="UP000019260"/>
    </source>
</evidence>
<gene>
    <name evidence="2" type="ORF">P344_03235</name>
</gene>
<dbReference type="KEGG" id="smia:P344_03235"/>
<dbReference type="HOGENOM" id="CLU_1288229_0_0_14"/>
<dbReference type="RefSeq" id="WP_025317335.1">
    <property type="nucleotide sequence ID" value="NZ_CP002082.1"/>
</dbReference>
<sequence length="214" mass="24677">MGNDPNNNPAVADIIDDEDYGESFNWLFGDLDENEPVSFEEPHLESDIIPSESTINLPTLYTLEKNQVGKVISIKFNSKTLAEFLQKCNSSILEPQDQETKNLKTEYVKELDDHFKDNNQNIVLSLYIKLQPEQQLKKLGEIYLKEKPQHETIGEFILRKTAELFKSYKNEMDKIMAKKVENANRLEQIKKQQNQIASLQQHADNLENSAGRGY</sequence>
<dbReference type="EMBL" id="CP006720">
    <property type="protein sequence ID" value="AHI57991.1"/>
    <property type="molecule type" value="Genomic_DNA"/>
</dbReference>
<dbReference type="Proteomes" id="UP000019260">
    <property type="component" value="Chromosome"/>
</dbReference>
<keyword evidence="3" id="KW-1185">Reference proteome</keyword>
<keyword evidence="1" id="KW-0175">Coiled coil</keyword>
<organism evidence="2 3">
    <name type="scientific">Spiroplasma mirum ATCC 29335</name>
    <dbReference type="NCBI Taxonomy" id="838561"/>
    <lineage>
        <taxon>Bacteria</taxon>
        <taxon>Bacillati</taxon>
        <taxon>Mycoplasmatota</taxon>
        <taxon>Mollicutes</taxon>
        <taxon>Entomoplasmatales</taxon>
        <taxon>Spiroplasmataceae</taxon>
        <taxon>Spiroplasma</taxon>
    </lineage>
</organism>
<evidence type="ECO:0000256" key="1">
    <source>
        <dbReference type="SAM" id="Coils"/>
    </source>
</evidence>
<protein>
    <submittedName>
        <fullName evidence="2">Uncharacterized protein</fullName>
    </submittedName>
</protein>
<reference evidence="2 3" key="1">
    <citation type="submission" date="2013-09" db="EMBL/GenBank/DDBJ databases">
        <title>Complete genome sequence of Spiroplasma mirum suckling mouse cataract agent.</title>
        <authorList>
            <person name="Landry C.A."/>
            <person name="Bastian F.O."/>
            <person name="Thune R.L."/>
        </authorList>
    </citation>
    <scope>NUCLEOTIDE SEQUENCE [LARGE SCALE GENOMIC DNA]</scope>
    <source>
        <strain evidence="2 3">SMCA</strain>
    </source>
</reference>
<dbReference type="KEGG" id="smir:SMM_0548"/>
<accession>W0GL37</accession>
<name>W0GL37_9MOLU</name>
<proteinExistence type="predicted"/>
<dbReference type="AlphaFoldDB" id="W0GL37"/>
<dbReference type="PATRIC" id="fig|838561.3.peg.631"/>
<evidence type="ECO:0000313" key="2">
    <source>
        <dbReference type="EMBL" id="AHI57991.1"/>
    </source>
</evidence>
<feature type="coiled-coil region" evidence="1">
    <location>
        <begin position="182"/>
        <end position="209"/>
    </location>
</feature>
<dbReference type="OrthoDB" id="9903074at2"/>